<keyword evidence="1" id="KW-1133">Transmembrane helix</keyword>
<evidence type="ECO:0000313" key="3">
    <source>
        <dbReference type="Proteomes" id="UP000295565"/>
    </source>
</evidence>
<dbReference type="EMBL" id="SMGD01000011">
    <property type="protein sequence ID" value="TCK58952.1"/>
    <property type="molecule type" value="Genomic_DNA"/>
</dbReference>
<protein>
    <submittedName>
        <fullName evidence="2">Uncharacterized protein</fullName>
    </submittedName>
</protein>
<dbReference type="OrthoDB" id="7068597at2"/>
<organism evidence="2 3">
    <name type="scientific">Celerinatantimonas diazotrophica</name>
    <dbReference type="NCBI Taxonomy" id="412034"/>
    <lineage>
        <taxon>Bacteria</taxon>
        <taxon>Pseudomonadati</taxon>
        <taxon>Pseudomonadota</taxon>
        <taxon>Gammaproteobacteria</taxon>
        <taxon>Celerinatantimonadaceae</taxon>
        <taxon>Celerinatantimonas</taxon>
    </lineage>
</organism>
<proteinExistence type="predicted"/>
<evidence type="ECO:0000313" key="2">
    <source>
        <dbReference type="EMBL" id="TCK58952.1"/>
    </source>
</evidence>
<dbReference type="Proteomes" id="UP000295565">
    <property type="component" value="Unassembled WGS sequence"/>
</dbReference>
<evidence type="ECO:0000256" key="1">
    <source>
        <dbReference type="SAM" id="Phobius"/>
    </source>
</evidence>
<dbReference type="RefSeq" id="WP_131911889.1">
    <property type="nucleotide sequence ID" value="NZ_OU594967.1"/>
</dbReference>
<accession>A0A4R1K4B4</accession>
<gene>
    <name evidence="2" type="ORF">EV690_1111</name>
</gene>
<comment type="caution">
    <text evidence="2">The sequence shown here is derived from an EMBL/GenBank/DDBJ whole genome shotgun (WGS) entry which is preliminary data.</text>
</comment>
<keyword evidence="1" id="KW-0472">Membrane</keyword>
<keyword evidence="1" id="KW-0812">Transmembrane</keyword>
<reference evidence="2 3" key="1">
    <citation type="submission" date="2019-03" db="EMBL/GenBank/DDBJ databases">
        <title>Genomic Encyclopedia of Type Strains, Phase IV (KMG-IV): sequencing the most valuable type-strain genomes for metagenomic binning, comparative biology and taxonomic classification.</title>
        <authorList>
            <person name="Goeker M."/>
        </authorList>
    </citation>
    <scope>NUCLEOTIDE SEQUENCE [LARGE SCALE GENOMIC DNA]</scope>
    <source>
        <strain evidence="2 3">DSM 18577</strain>
    </source>
</reference>
<name>A0A4R1K4B4_9GAMM</name>
<dbReference type="AlphaFoldDB" id="A0A4R1K4B4"/>
<feature type="transmembrane region" description="Helical" evidence="1">
    <location>
        <begin position="47"/>
        <end position="68"/>
    </location>
</feature>
<sequence length="79" mass="8500">MASHTSQVSQTVSNVSSGIALSQSVQNSSFAKSLLSASFDQLIHGQFHFQAGDIVTLIVTSIVIYNFVVSRIKGRKTDI</sequence>
<keyword evidence="3" id="KW-1185">Reference proteome</keyword>